<dbReference type="Pfam" id="PF02493">
    <property type="entry name" value="MORN"/>
    <property type="match status" value="16"/>
</dbReference>
<dbReference type="CDD" id="cd00160">
    <property type="entry name" value="RhoGEF"/>
    <property type="match status" value="1"/>
</dbReference>
<dbReference type="GeneID" id="100200535"/>
<dbReference type="RefSeq" id="XP_065668917.1">
    <property type="nucleotide sequence ID" value="XM_065812845.1"/>
</dbReference>
<dbReference type="Gene3D" id="2.30.29.30">
    <property type="entry name" value="Pleckstrin-homology domain (PH domain)/Phosphotyrosine-binding domain (PTB)"/>
    <property type="match status" value="1"/>
</dbReference>
<dbReference type="PANTHER" id="PTHR23084:SF263">
    <property type="entry name" value="MORN REPEAT-CONTAINING PROTEIN 1"/>
    <property type="match status" value="1"/>
</dbReference>
<evidence type="ECO:0000256" key="2">
    <source>
        <dbReference type="SAM" id="MobiDB-lite"/>
    </source>
</evidence>
<dbReference type="Pfam" id="PF00621">
    <property type="entry name" value="RhoGEF"/>
    <property type="match status" value="1"/>
</dbReference>
<dbReference type="SUPFAM" id="SSF50729">
    <property type="entry name" value="PH domain-like"/>
    <property type="match status" value="1"/>
</dbReference>
<dbReference type="InterPro" id="IPR035899">
    <property type="entry name" value="DBL_dom_sf"/>
</dbReference>
<evidence type="ECO:0000313" key="5">
    <source>
        <dbReference type="RefSeq" id="XP_065668917.1"/>
    </source>
</evidence>
<feature type="compositionally biased region" description="Basic and acidic residues" evidence="2">
    <location>
        <begin position="198"/>
        <end position="221"/>
    </location>
</feature>
<feature type="region of interest" description="Disordered" evidence="2">
    <location>
        <begin position="353"/>
        <end position="383"/>
    </location>
</feature>
<dbReference type="InterPro" id="IPR001849">
    <property type="entry name" value="PH_domain"/>
</dbReference>
<dbReference type="SMART" id="SM00698">
    <property type="entry name" value="MORN"/>
    <property type="match status" value="14"/>
</dbReference>
<dbReference type="InterPro" id="IPR011993">
    <property type="entry name" value="PH-like_dom_sf"/>
</dbReference>
<feature type="domain" description="DH" evidence="3">
    <location>
        <begin position="504"/>
        <end position="688"/>
    </location>
</feature>
<sequence length="1260" mass="143854">MDNNDDVIIEVKKSEQPLHDIYGFMDDIRISYNDDDKNFDLPTNKPSVETLTSPNNDLLNNTKKSFSKDKVEEDIIFKTQKNCIELYNSELIKLNYLTELSDNKIDNSSLNHDDDILVEKFNAVQDMKYQKNHLSVLPTAEDGSEVKSANSCNTDKNEQVEFKCLEIPKHRLSVVKKSLIMQNTAECIISESEVNEGKVRNENAVDSKNNLEENQSSEKTRASSPFRRRKGVRLAADVRHNHPVFPEDILAAYDIIDRKEVKEIKPTITSKRNISFINRFKTVFSQNYSKDQKIKSQQKSSMVHNNLVIKLSLEKANDGEPMQVITMSHSVKPENNNAGSSMFIYVDDEFNSDEENGNGLPRTPSDADSDRSSIFNEDDDTDNIDMADSCRSYVVNQNNEVNRGVYTAKKEDVFYMEKGYIKQDSLSYSPTKNQSVYDVEKQNMKNDVSKRTISTSSLDIKSIANDFLRYSLTLPSRKKSSVNEPLRLFTDGFPASLPAFPSDRRSLIALEVYTTERSYVRGLEIVVLHFMKQIGLNGFMDDSELKIVFGNIESILALHKEMLDELLERISNWSDSQSIGDIFLMQENKWKIYSDYCTNYDASDAFLKQRLKKKKDFETFLNMCYTNPVCLPGLTMPSYLITVIQRIPRYVLLLKDIAKRTSSDHNDFQHLKDALALMEKIASFLNEQLKQSQCQKALELLQTQITGLKAYYTPDRNLVHEGAVCLQTSKKTYQCVLFNDLLVFAVKVANRQSIVELALGLKTVWIEDLEGLDPQTTKKDAIGIHTPGRSYIMYVGSNSEKKIWLEKLTKAILQHLYGFELNESNDIDLRETSFEYDDGSVYSGFFLGSKRHREGTMMWPNQMTYKGEWEDDERNGYGTLEYTSGELYEGQWKNDKQDGFGTFIDANGDSVSCKWKNGQRHGEAIINYKNGDVFNGFFVNDNIEGIGELKCINGLYYKGKWRRNLKHGKGNLKLPDGSEYSGYFYRDKYHGKGKLTYSNGSYYTGDFERGERCGEGSYIIPGGVSYVGQWMHDMKNGKGKMTYENGDEYDGTWYQDMRIGQGVLFYNYGGFYRGQWQNDLMHGTGVIEYKDGSTYDGEWDNNKMCGHGKVKYPGGTCYTGAWKDNFPNGKGILTKASGWSCDGNWVQGKQEGQCKLCDPSNNYEYDGQWLNGLKEGKGVEVTKYSTYVGEFIEDLRNGQGLEKYLNGTTYEGTWSHGQKHGKGIKKLVNGLSETQRWSYGVLESSCVLLSPRELPSLQRF</sequence>
<dbReference type="Proteomes" id="UP001652625">
    <property type="component" value="Chromosome 12"/>
</dbReference>
<proteinExistence type="predicted"/>
<dbReference type="Gene3D" id="1.20.900.10">
    <property type="entry name" value="Dbl homology (DH) domain"/>
    <property type="match status" value="1"/>
</dbReference>
<dbReference type="SUPFAM" id="SSF48065">
    <property type="entry name" value="DBL homology domain (DH-domain)"/>
    <property type="match status" value="1"/>
</dbReference>
<dbReference type="SMART" id="SM00325">
    <property type="entry name" value="RhoGEF"/>
    <property type="match status" value="1"/>
</dbReference>
<accession>A0ABM4D3S9</accession>
<dbReference type="InterPro" id="IPR000219">
    <property type="entry name" value="DH_dom"/>
</dbReference>
<keyword evidence="1" id="KW-0677">Repeat</keyword>
<reference evidence="5" key="1">
    <citation type="submission" date="2025-08" db="UniProtKB">
        <authorList>
            <consortium name="RefSeq"/>
        </authorList>
    </citation>
    <scope>IDENTIFICATION</scope>
</reference>
<keyword evidence="4" id="KW-1185">Reference proteome</keyword>
<feature type="region of interest" description="Disordered" evidence="2">
    <location>
        <begin position="198"/>
        <end position="229"/>
    </location>
</feature>
<organism evidence="4 5">
    <name type="scientific">Hydra vulgaris</name>
    <name type="common">Hydra</name>
    <name type="synonym">Hydra attenuata</name>
    <dbReference type="NCBI Taxonomy" id="6087"/>
    <lineage>
        <taxon>Eukaryota</taxon>
        <taxon>Metazoa</taxon>
        <taxon>Cnidaria</taxon>
        <taxon>Hydrozoa</taxon>
        <taxon>Hydroidolina</taxon>
        <taxon>Anthoathecata</taxon>
        <taxon>Aplanulata</taxon>
        <taxon>Hydridae</taxon>
        <taxon>Hydra</taxon>
    </lineage>
</organism>
<dbReference type="Gene3D" id="2.20.110.10">
    <property type="entry name" value="Histone H3 K4-specific methyltransferase SET7/9 N-terminal domain"/>
    <property type="match status" value="7"/>
</dbReference>
<evidence type="ECO:0000259" key="3">
    <source>
        <dbReference type="PROSITE" id="PS50010"/>
    </source>
</evidence>
<evidence type="ECO:0000313" key="4">
    <source>
        <dbReference type="Proteomes" id="UP001652625"/>
    </source>
</evidence>
<evidence type="ECO:0000256" key="1">
    <source>
        <dbReference type="ARBA" id="ARBA00022737"/>
    </source>
</evidence>
<gene>
    <name evidence="5" type="primary">LOC100200535</name>
</gene>
<dbReference type="SMART" id="SM00233">
    <property type="entry name" value="PH"/>
    <property type="match status" value="1"/>
</dbReference>
<dbReference type="PANTHER" id="PTHR23084">
    <property type="entry name" value="PHOSPHATIDYLINOSITOL-4-PHOSPHATE 5-KINASE RELATED"/>
    <property type="match status" value="1"/>
</dbReference>
<dbReference type="SUPFAM" id="SSF82185">
    <property type="entry name" value="Histone H3 K4-specific methyltransferase SET7/9 N-terminal domain"/>
    <property type="match status" value="3"/>
</dbReference>
<protein>
    <submittedName>
        <fullName evidence="5">Uncharacterized protein LOC100200535 isoform X2</fullName>
    </submittedName>
</protein>
<dbReference type="PROSITE" id="PS50010">
    <property type="entry name" value="DH_2"/>
    <property type="match status" value="1"/>
</dbReference>
<dbReference type="InterPro" id="IPR003409">
    <property type="entry name" value="MORN"/>
</dbReference>
<name>A0ABM4D3S9_HYDVU</name>